<dbReference type="CDD" id="cd03786">
    <property type="entry name" value="GTB_UDP-GlcNAc_2-Epimerase"/>
    <property type="match status" value="1"/>
</dbReference>
<evidence type="ECO:0000313" key="3">
    <source>
        <dbReference type="EMBL" id="WFP06389.1"/>
    </source>
</evidence>
<dbReference type="GO" id="GO:0008761">
    <property type="term" value="F:UDP-N-acetylglucosamine 2-epimerase activity"/>
    <property type="evidence" value="ECO:0007669"/>
    <property type="project" value="UniProtKB-EC"/>
</dbReference>
<dbReference type="SUPFAM" id="SSF53756">
    <property type="entry name" value="UDP-Glycosyltransferase/glycogen phosphorylase"/>
    <property type="match status" value="1"/>
</dbReference>
<dbReference type="NCBIfam" id="TIGR00236">
    <property type="entry name" value="wecB"/>
    <property type="match status" value="1"/>
</dbReference>
<sequence length="362" mass="39406">MSIKIITIVGARPQFIKAAAISRQIRDNRQGRIEEVLVHTGQHYDGNMSQVFFDELGIPSPKHNLSIAGGSHGAMTGRMLEAIEDILLQEKPDWVLIYGDTNSTLAGALAAAKLHIPVAHVEAGLRSFNMRMPEEVNRILSDRVSTLLLCPTDTAVQNLANEGITVGVSNVGDVMFDVALYYGEKARQTSTIMQKLGLKEKCFILATCHRAENTDDSTRLSAILSALGDISARQTVVLPLHPRTRKLVEANLESLLGNVRIVEPLAFLDMVALEQSASAILTDSGGVQKEAFFYQVPCITLRDETEWVETVDSGWNQLVGANRERILEAVATLSPPSSTPCLFGRGDAAERALDCLEATTNV</sequence>
<evidence type="ECO:0000256" key="1">
    <source>
        <dbReference type="RuleBase" id="RU003513"/>
    </source>
</evidence>
<accession>A0ABY8GNI2</accession>
<dbReference type="RefSeq" id="WP_268080557.1">
    <property type="nucleotide sequence ID" value="NZ_CP106885.1"/>
</dbReference>
<dbReference type="EC" id="5.1.3.14" evidence="3"/>
<dbReference type="Proteomes" id="UP001214170">
    <property type="component" value="Chromosome"/>
</dbReference>
<keyword evidence="4" id="KW-1185">Reference proteome</keyword>
<dbReference type="PANTHER" id="PTHR43174">
    <property type="entry name" value="UDP-N-ACETYLGLUCOSAMINE 2-EPIMERASE"/>
    <property type="match status" value="1"/>
</dbReference>
<evidence type="ECO:0000259" key="2">
    <source>
        <dbReference type="Pfam" id="PF02350"/>
    </source>
</evidence>
<evidence type="ECO:0000313" key="4">
    <source>
        <dbReference type="Proteomes" id="UP001214170"/>
    </source>
</evidence>
<dbReference type="InterPro" id="IPR003331">
    <property type="entry name" value="UDP_GlcNAc_Epimerase_2_dom"/>
</dbReference>
<gene>
    <name evidence="3" type="primary">wecB</name>
    <name evidence="3" type="ORF">P8T11_18895</name>
</gene>
<dbReference type="PANTHER" id="PTHR43174:SF1">
    <property type="entry name" value="UDP-N-ACETYLGLUCOSAMINE 2-EPIMERASE"/>
    <property type="match status" value="1"/>
</dbReference>
<organism evidence="3 4">
    <name type="scientific">Achromobacter spanius</name>
    <dbReference type="NCBI Taxonomy" id="217203"/>
    <lineage>
        <taxon>Bacteria</taxon>
        <taxon>Pseudomonadati</taxon>
        <taxon>Pseudomonadota</taxon>
        <taxon>Betaproteobacteria</taxon>
        <taxon>Burkholderiales</taxon>
        <taxon>Alcaligenaceae</taxon>
        <taxon>Achromobacter</taxon>
    </lineage>
</organism>
<keyword evidence="1 3" id="KW-0413">Isomerase</keyword>
<proteinExistence type="inferred from homology"/>
<protein>
    <submittedName>
        <fullName evidence="3">UDP-N-acetylglucosamine 2-epimerase (Non-hydrolyzing)</fullName>
        <ecNumber evidence="3">5.1.3.14</ecNumber>
    </submittedName>
</protein>
<comment type="similarity">
    <text evidence="1">Belongs to the UDP-N-acetylglucosamine 2-epimerase family.</text>
</comment>
<dbReference type="EMBL" id="CP121261">
    <property type="protein sequence ID" value="WFP06389.1"/>
    <property type="molecule type" value="Genomic_DNA"/>
</dbReference>
<reference evidence="3 4" key="1">
    <citation type="submission" date="2023-03" db="EMBL/GenBank/DDBJ databases">
        <title>Achromobacter spanius LIG8.</title>
        <authorList>
            <person name="Shrestha S."/>
        </authorList>
    </citation>
    <scope>NUCLEOTIDE SEQUENCE [LARGE SCALE GENOMIC DNA]</scope>
    <source>
        <strain evidence="3 4">LIG8</strain>
    </source>
</reference>
<feature type="domain" description="UDP-N-acetylglucosamine 2-epimerase" evidence="2">
    <location>
        <begin position="29"/>
        <end position="356"/>
    </location>
</feature>
<name>A0ABY8GNI2_9BURK</name>
<dbReference type="Pfam" id="PF02350">
    <property type="entry name" value="Epimerase_2"/>
    <property type="match status" value="1"/>
</dbReference>
<dbReference type="InterPro" id="IPR029767">
    <property type="entry name" value="WecB-like"/>
</dbReference>
<dbReference type="Gene3D" id="3.40.50.2000">
    <property type="entry name" value="Glycogen Phosphorylase B"/>
    <property type="match status" value="2"/>
</dbReference>